<dbReference type="KEGG" id="vg:23679189"/>
<dbReference type="Proteomes" id="UP000030228">
    <property type="component" value="Genome"/>
</dbReference>
<name>A0A0A1IVC1_9CAUD</name>
<evidence type="ECO:0000313" key="2">
    <source>
        <dbReference type="Proteomes" id="UP000030228"/>
    </source>
</evidence>
<sequence>MSTVHDPMKDKITLHGLGFIQVQLPAGRLHVWHPELPRRLCFNHSAIHDHRFDFESLVLVGSMENINYYEDRSACLGEMTHEGYEHSSARQACGGRGWNPVGSVCLRQRQRFVVDAGQQYSMSAYVPHRTNPLGDGRVATLMRKGSVHKWPATSYVTLGVDPETDFDRYQWSVPTLWEVVIDVLGGAEFQIPSIP</sequence>
<organism evidence="1 2">
    <name type="scientific">Pseudomonas phage vB_PaeM_PAO1_Ab27</name>
    <dbReference type="NCBI Taxonomy" id="1548907"/>
    <lineage>
        <taxon>Viruses</taxon>
        <taxon>Duplodnaviria</taxon>
        <taxon>Heunggongvirae</taxon>
        <taxon>Uroviricota</taxon>
        <taxon>Caudoviricetes</taxon>
        <taxon>Lindbergviridae</taxon>
        <taxon>Pbunavirus</taxon>
        <taxon>Pbunavirus LS1</taxon>
    </lineage>
</organism>
<protein>
    <recommendedName>
        <fullName evidence="3">Phage protein</fullName>
    </recommendedName>
</protein>
<proteinExistence type="predicted"/>
<accession>A0A0A1IVC1</accession>
<gene>
    <name evidence="1" type="primary">ORF30</name>
</gene>
<dbReference type="GeneID" id="23679189"/>
<evidence type="ECO:0008006" key="3">
    <source>
        <dbReference type="Google" id="ProtNLM"/>
    </source>
</evidence>
<dbReference type="RefSeq" id="YP_009124333.1">
    <property type="nucleotide sequence ID" value="NC_026586.1"/>
</dbReference>
<reference evidence="1 2" key="1">
    <citation type="journal article" date="2015" name="PLoS ONE">
        <title>Investigation of a Large Collection of Pseudomonas aeruginosa Bacteriophages Collected from a Single Environmental Source in Abidjan, Cote d'Ivoire.</title>
        <authorList>
            <person name="Essoh C."/>
            <person name="Latino L."/>
            <person name="Midoux C."/>
            <person name="Blouin Y."/>
            <person name="Loukou G."/>
            <person name="Nguetta S.P."/>
            <person name="Lathro S."/>
            <person name="Cablanmian A."/>
            <person name="Kouassi A.K."/>
            <person name="Vergnaud G."/>
            <person name="Pourcel C."/>
        </authorList>
    </citation>
    <scope>NUCLEOTIDE SEQUENCE [LARGE SCALE GENOMIC DNA]</scope>
    <source>
        <strain evidence="1">Ab27</strain>
    </source>
</reference>
<evidence type="ECO:0000313" key="1">
    <source>
        <dbReference type="EMBL" id="CEF89816.1"/>
    </source>
</evidence>
<dbReference type="EMBL" id="LN610579">
    <property type="protein sequence ID" value="CEF89816.1"/>
    <property type="molecule type" value="Genomic_DNA"/>
</dbReference>